<proteinExistence type="predicted"/>
<comment type="caution">
    <text evidence="1">The sequence shown here is derived from an EMBL/GenBank/DDBJ whole genome shotgun (WGS) entry which is preliminary data.</text>
</comment>
<dbReference type="EMBL" id="LJJD01000008">
    <property type="protein sequence ID" value="KQL58434.1"/>
    <property type="molecule type" value="Genomic_DNA"/>
</dbReference>
<keyword evidence="2" id="KW-1185">Reference proteome</keyword>
<accession>A0A9D5DTE8</accession>
<reference evidence="1 2" key="1">
    <citation type="submission" date="2015-09" db="EMBL/GenBank/DDBJ databases">
        <title>Genome sequencing project for genomic taxonomy and phylogenomics of Bacillus-like bacteria.</title>
        <authorList>
            <person name="Liu B."/>
            <person name="Wang J."/>
            <person name="Zhu Y."/>
            <person name="Liu G."/>
            <person name="Chen Q."/>
            <person name="Chen Z."/>
            <person name="Lan J."/>
            <person name="Che J."/>
            <person name="Ge C."/>
            <person name="Shi H."/>
            <person name="Pan Z."/>
            <person name="Liu X."/>
        </authorList>
    </citation>
    <scope>NUCLEOTIDE SEQUENCE [LARGE SCALE GENOMIC DNA]</scope>
    <source>
        <strain evidence="1 2">DSM 19153</strain>
    </source>
</reference>
<evidence type="ECO:0008006" key="3">
    <source>
        <dbReference type="Google" id="ProtNLM"/>
    </source>
</evidence>
<gene>
    <name evidence="1" type="ORF">AN965_03880</name>
</gene>
<dbReference type="Proteomes" id="UP000051061">
    <property type="component" value="Unassembled WGS sequence"/>
</dbReference>
<dbReference type="AlphaFoldDB" id="A0A9D5DTE8"/>
<sequence length="232" mass="26875">MSELHLKQISEEQIEALLRLQEIVFMNLKQKDQLSTLTKEEFKRILTGEGYMVGVFCKEQLIAARALLKPRSEESEHLGLDAGLTKDQLNQVVYQEISLVHPEFRGNRLQQRMGNWLMQNLVNEGSSYSFICATVAPTNLASLIDKFKQGLEVVALKEKYGGKLRFVFLKDLNDTSNFTVLEEKEVELTALEEQRHLLQEGYRGNELKNEDGRRYRIRYQLRSKNESGFNML</sequence>
<evidence type="ECO:0000313" key="2">
    <source>
        <dbReference type="Proteomes" id="UP000051061"/>
    </source>
</evidence>
<name>A0A9D5DTE8_9BACI</name>
<protein>
    <recommendedName>
        <fullName evidence="3">N-acetyltransferase domain-containing protein</fullName>
    </recommendedName>
</protein>
<dbReference type="InterPro" id="IPR016181">
    <property type="entry name" value="Acyl_CoA_acyltransferase"/>
</dbReference>
<dbReference type="SUPFAM" id="SSF55729">
    <property type="entry name" value="Acyl-CoA N-acyltransferases (Nat)"/>
    <property type="match status" value="1"/>
</dbReference>
<organism evidence="1 2">
    <name type="scientific">Alkalicoccobacillus plakortidis</name>
    <dbReference type="NCBI Taxonomy" id="444060"/>
    <lineage>
        <taxon>Bacteria</taxon>
        <taxon>Bacillati</taxon>
        <taxon>Bacillota</taxon>
        <taxon>Bacilli</taxon>
        <taxon>Bacillales</taxon>
        <taxon>Bacillaceae</taxon>
        <taxon>Alkalicoccobacillus</taxon>
    </lineage>
</organism>
<evidence type="ECO:0000313" key="1">
    <source>
        <dbReference type="EMBL" id="KQL58434.1"/>
    </source>
</evidence>